<dbReference type="EMBL" id="BMYF01000010">
    <property type="protein sequence ID" value="GHB37498.1"/>
    <property type="molecule type" value="Genomic_DNA"/>
</dbReference>
<evidence type="ECO:0000313" key="2">
    <source>
        <dbReference type="Proteomes" id="UP000642809"/>
    </source>
</evidence>
<evidence type="ECO:0000313" key="1">
    <source>
        <dbReference type="EMBL" id="GHB37498.1"/>
    </source>
</evidence>
<comment type="caution">
    <text evidence="1">The sequence shown here is derived from an EMBL/GenBank/DDBJ whole genome shotgun (WGS) entry which is preliminary data.</text>
</comment>
<dbReference type="AlphaFoldDB" id="A0A8J3CYE5"/>
<organism evidence="1 2">
    <name type="scientific">Mongoliitalea lutea</name>
    <dbReference type="NCBI Taxonomy" id="849756"/>
    <lineage>
        <taxon>Bacteria</taxon>
        <taxon>Pseudomonadati</taxon>
        <taxon>Bacteroidota</taxon>
        <taxon>Cytophagia</taxon>
        <taxon>Cytophagales</taxon>
        <taxon>Cyclobacteriaceae</taxon>
        <taxon>Mongoliitalea</taxon>
    </lineage>
</organism>
<proteinExistence type="predicted"/>
<protein>
    <submittedName>
        <fullName evidence="1">Uncharacterized protein</fullName>
    </submittedName>
</protein>
<accession>A0A8J3CYE5</accession>
<gene>
    <name evidence="1" type="ORF">GCM10008106_18400</name>
</gene>
<name>A0A8J3CYE5_9BACT</name>
<reference evidence="1" key="1">
    <citation type="journal article" date="2014" name="Int. J. Syst. Evol. Microbiol.">
        <title>Complete genome sequence of Corynebacterium casei LMG S-19264T (=DSM 44701T), isolated from a smear-ripened cheese.</title>
        <authorList>
            <consortium name="US DOE Joint Genome Institute (JGI-PGF)"/>
            <person name="Walter F."/>
            <person name="Albersmeier A."/>
            <person name="Kalinowski J."/>
            <person name="Ruckert C."/>
        </authorList>
    </citation>
    <scope>NUCLEOTIDE SEQUENCE</scope>
    <source>
        <strain evidence="1">KCTC 23224</strain>
    </source>
</reference>
<dbReference type="RefSeq" id="WP_189581116.1">
    <property type="nucleotide sequence ID" value="NZ_BMYF01000010.1"/>
</dbReference>
<keyword evidence="2" id="KW-1185">Reference proteome</keyword>
<sequence length="65" mass="7260">MDKFKELDYLEKYNLNGGAPMGSDPLANIGYFAHKAWCALKNRISEVNSSYQGGKIYGPTGLRYP</sequence>
<dbReference type="Proteomes" id="UP000642809">
    <property type="component" value="Unassembled WGS sequence"/>
</dbReference>
<reference evidence="1" key="2">
    <citation type="submission" date="2020-09" db="EMBL/GenBank/DDBJ databases">
        <authorList>
            <person name="Sun Q."/>
            <person name="Kim S."/>
        </authorList>
    </citation>
    <scope>NUCLEOTIDE SEQUENCE</scope>
    <source>
        <strain evidence="1">KCTC 23224</strain>
    </source>
</reference>